<evidence type="ECO:0000259" key="3">
    <source>
        <dbReference type="SMART" id="SM00842"/>
    </source>
</evidence>
<reference evidence="4 5" key="1">
    <citation type="submission" date="2016-10" db="EMBL/GenBank/DDBJ databases">
        <authorList>
            <person name="de Groot N.N."/>
        </authorList>
    </citation>
    <scope>NUCLEOTIDE SEQUENCE [LARGE SCALE GENOMIC DNA]</scope>
    <source>
        <strain evidence="4 5">Z108</strain>
    </source>
</reference>
<dbReference type="PROSITE" id="PS50889">
    <property type="entry name" value="S4"/>
    <property type="match status" value="1"/>
</dbReference>
<evidence type="ECO:0000256" key="2">
    <source>
        <dbReference type="SAM" id="MobiDB-lite"/>
    </source>
</evidence>
<dbReference type="PANTHER" id="PTHR32432">
    <property type="entry name" value="CELL DIVISION PROTEIN FTSA-RELATED"/>
    <property type="match status" value="1"/>
</dbReference>
<dbReference type="Gene3D" id="3.30.420.40">
    <property type="match status" value="2"/>
</dbReference>
<keyword evidence="4" id="KW-0131">Cell cycle</keyword>
<dbReference type="PANTHER" id="PTHR32432:SF3">
    <property type="entry name" value="ETHANOLAMINE UTILIZATION PROTEIN EUTJ"/>
    <property type="match status" value="1"/>
</dbReference>
<organism evidence="4 5">
    <name type="scientific">Selenomonas ruminantium</name>
    <dbReference type="NCBI Taxonomy" id="971"/>
    <lineage>
        <taxon>Bacteria</taxon>
        <taxon>Bacillati</taxon>
        <taxon>Bacillota</taxon>
        <taxon>Negativicutes</taxon>
        <taxon>Selenomonadales</taxon>
        <taxon>Selenomonadaceae</taxon>
        <taxon>Selenomonas</taxon>
    </lineage>
</organism>
<dbReference type="InterPro" id="IPR043129">
    <property type="entry name" value="ATPase_NBD"/>
</dbReference>
<keyword evidence="4" id="KW-0132">Cell division</keyword>
<dbReference type="GO" id="GO:0051301">
    <property type="term" value="P:cell division"/>
    <property type="evidence" value="ECO:0007669"/>
    <property type="project" value="UniProtKB-KW"/>
</dbReference>
<dbReference type="Pfam" id="PF14450">
    <property type="entry name" value="FtsA"/>
    <property type="match status" value="1"/>
</dbReference>
<protein>
    <submittedName>
        <fullName evidence="4">Cell division protein FtsA</fullName>
    </submittedName>
</protein>
<evidence type="ECO:0000256" key="1">
    <source>
        <dbReference type="PROSITE-ProRule" id="PRU00182"/>
    </source>
</evidence>
<feature type="compositionally biased region" description="Low complexity" evidence="2">
    <location>
        <begin position="775"/>
        <end position="798"/>
    </location>
</feature>
<dbReference type="InterPro" id="IPR050696">
    <property type="entry name" value="FtsA/MreB"/>
</dbReference>
<dbReference type="SMART" id="SM00842">
    <property type="entry name" value="FtsA"/>
    <property type="match status" value="1"/>
</dbReference>
<gene>
    <name evidence="4" type="ORF">SAMN04487861_11287</name>
</gene>
<dbReference type="CDD" id="cd24004">
    <property type="entry name" value="ASKHA_NBD_PilM-like"/>
    <property type="match status" value="1"/>
</dbReference>
<feature type="region of interest" description="Disordered" evidence="2">
    <location>
        <begin position="1"/>
        <end position="47"/>
    </location>
</feature>
<proteinExistence type="predicted"/>
<dbReference type="OrthoDB" id="9768127at2"/>
<name>A0A1I3F2N6_SELRU</name>
<evidence type="ECO:0000313" key="4">
    <source>
        <dbReference type="EMBL" id="SFI05031.1"/>
    </source>
</evidence>
<accession>A0A1I3F2N6</accession>
<feature type="domain" description="SHS2" evidence="3">
    <location>
        <begin position="56"/>
        <end position="253"/>
    </location>
</feature>
<dbReference type="Proteomes" id="UP000183639">
    <property type="component" value="Unassembled WGS sequence"/>
</dbReference>
<evidence type="ECO:0000313" key="5">
    <source>
        <dbReference type="Proteomes" id="UP000183639"/>
    </source>
</evidence>
<sequence>MPTIDKSTAAATKKTSAAAAKTTKTTKQAASKSKTSKTAKAAGKEPAAAKGTGDRIFSLDIGTRSVIGIVAEYHEDDEQLHVVATDRLEHTTRAMLDGQIHDVPQVAAVIEKVKKSLEAKTGPLKNAAVAAAGRALYTMTAEAEMDVNGLITAEQQRNLDFAGVQAAQAALAESHTVDDPTRYYCVGYSTIRYVLDDIQLKMLIGQRGKKAKAVVIATFLPRQVIDSMQSALHATNLEMRALTLEPIAAINVLIPPTMRHLNLVLVDIGAGTSDVAITKNGSVIAYGMVPLAGDEITEAISQRFLLDFNIAEDIKRRAANGEDVTFTDILGMDYALKASEIIDPVLPNIENLAGAIAKQIIELNGDAPQAVMLVGGGSLTPHLAEFVAEALGMPANRVAVRKPDRVDGITDLPEELHSPDAVTPLGILKIASLNTLHFLSVYVNDEEYSLFNFRELTISDALLNAGINMRKYNGHPGLGLMVNIGTEKKFFPGTLGTFAKILLGDEEADLDTVIHDGARITIIPGENGTTPSVRLGDLVTAGQEYTIYINGREKHIRQRVTINGKEADADQLLADGDTIESREFKSLGEALLAAGYPPTGRKIHYKLNGSDTTYSCTPEILLNDNPASISMPIHEGDHVEYIADEEPKLGDILNLSNSDTSIVIYYENAEYQIPSAGVELTVNGRKASPGTLIDDGCEITYVKSERTATTVSDALLAVNFQPPAATSRVTFTILVNGQPVDFTDPVKNGDSLEVRLTSLEAPATAAAPAMNAAMQPAEPAPAPSISSFIHTPQPAAQPITPPATPAAPAAPAAPADTQPRRRTIADFIRTD</sequence>
<dbReference type="GO" id="GO:0003723">
    <property type="term" value="F:RNA binding"/>
    <property type="evidence" value="ECO:0007669"/>
    <property type="project" value="UniProtKB-KW"/>
</dbReference>
<dbReference type="AlphaFoldDB" id="A0A1I3F2N6"/>
<dbReference type="EMBL" id="FOQK01000012">
    <property type="protein sequence ID" value="SFI05031.1"/>
    <property type="molecule type" value="Genomic_DNA"/>
</dbReference>
<dbReference type="InterPro" id="IPR003494">
    <property type="entry name" value="SHS2_FtsA"/>
</dbReference>
<keyword evidence="1" id="KW-0694">RNA-binding</keyword>
<feature type="region of interest" description="Disordered" evidence="2">
    <location>
        <begin position="775"/>
        <end position="831"/>
    </location>
</feature>
<dbReference type="SUPFAM" id="SSF53067">
    <property type="entry name" value="Actin-like ATPase domain"/>
    <property type="match status" value="2"/>
</dbReference>
<dbReference type="RefSeq" id="WP_075443694.1">
    <property type="nucleotide sequence ID" value="NZ_FOQK01000012.1"/>
</dbReference>
<feature type="compositionally biased region" description="Low complexity" evidence="2">
    <location>
        <begin position="806"/>
        <end position="817"/>
    </location>
</feature>